<keyword evidence="1" id="KW-0812">Transmembrane</keyword>
<sequence>MMDWDTIWEVVGRGAGILVGSSAVAAVAVAAGRGISGLVLERGPRRRVEAIKKAQETLPLLDAASVSSVYIAMHRDDELRALARVMERRRVAAQRWNRFAQKGLPATFVVFAILTLLVVLYAPMLREGYSVLEASSVLVPAFAGVALALGFMVLRRRGMQEAERQATARRLADFGFSDDRAAREAERLWDPRR</sequence>
<gene>
    <name evidence="2" type="ORF">JOE58_001995</name>
</gene>
<organism evidence="2 3">
    <name type="scientific">Curtobacterium luteum</name>
    <dbReference type="NCBI Taxonomy" id="33881"/>
    <lineage>
        <taxon>Bacteria</taxon>
        <taxon>Bacillati</taxon>
        <taxon>Actinomycetota</taxon>
        <taxon>Actinomycetes</taxon>
        <taxon>Micrococcales</taxon>
        <taxon>Microbacteriaceae</taxon>
        <taxon>Curtobacterium</taxon>
    </lineage>
</organism>
<feature type="transmembrane region" description="Helical" evidence="1">
    <location>
        <begin position="134"/>
        <end position="154"/>
    </location>
</feature>
<proteinExistence type="predicted"/>
<keyword evidence="1" id="KW-1133">Transmembrane helix</keyword>
<keyword evidence="3" id="KW-1185">Reference proteome</keyword>
<protein>
    <recommendedName>
        <fullName evidence="4">Type II secretion system protein GspF domain-containing protein</fullName>
    </recommendedName>
</protein>
<evidence type="ECO:0000256" key="1">
    <source>
        <dbReference type="SAM" id="Phobius"/>
    </source>
</evidence>
<dbReference type="EMBL" id="JAFBCG010000001">
    <property type="protein sequence ID" value="MBM7802744.1"/>
    <property type="molecule type" value="Genomic_DNA"/>
</dbReference>
<feature type="transmembrane region" description="Helical" evidence="1">
    <location>
        <begin position="104"/>
        <end position="122"/>
    </location>
</feature>
<dbReference type="Proteomes" id="UP000746584">
    <property type="component" value="Unassembled WGS sequence"/>
</dbReference>
<accession>A0ABS2RXZ1</accession>
<keyword evidence="1" id="KW-0472">Membrane</keyword>
<evidence type="ECO:0000313" key="3">
    <source>
        <dbReference type="Proteomes" id="UP000746584"/>
    </source>
</evidence>
<evidence type="ECO:0000313" key="2">
    <source>
        <dbReference type="EMBL" id="MBM7802744.1"/>
    </source>
</evidence>
<feature type="transmembrane region" description="Helical" evidence="1">
    <location>
        <begin position="15"/>
        <end position="40"/>
    </location>
</feature>
<dbReference type="RefSeq" id="WP_175327299.1">
    <property type="nucleotide sequence ID" value="NZ_BMOI01000021.1"/>
</dbReference>
<reference evidence="2 3" key="1">
    <citation type="submission" date="2021-01" db="EMBL/GenBank/DDBJ databases">
        <title>Sequencing the genomes of 1000 actinobacteria strains.</title>
        <authorList>
            <person name="Klenk H.-P."/>
        </authorList>
    </citation>
    <scope>NUCLEOTIDE SEQUENCE [LARGE SCALE GENOMIC DNA]</scope>
    <source>
        <strain evidence="2 3">DSM 20542</strain>
    </source>
</reference>
<comment type="caution">
    <text evidence="2">The sequence shown here is derived from an EMBL/GenBank/DDBJ whole genome shotgun (WGS) entry which is preliminary data.</text>
</comment>
<name>A0ABS2RXZ1_9MICO</name>
<evidence type="ECO:0008006" key="4">
    <source>
        <dbReference type="Google" id="ProtNLM"/>
    </source>
</evidence>